<keyword evidence="4 7" id="KW-0406">Ion transport</keyword>
<comment type="function">
    <text evidence="7">F(1)F(0) ATP synthase produces ATP from ADP in the presence of a proton or sodium gradient. F-type ATPases consist of two structural domains, F(1) containing the extramembraneous catalytic core and F(0) containing the membrane proton channel, linked together by a central stalk and a peripheral stalk. During catalysis, ATP synthesis in the catalytic domain of F(1) is coupled via a rotary mechanism of the central stalk subunits to proton translocation.</text>
</comment>
<dbReference type="PRINTS" id="PR00125">
    <property type="entry name" value="ATPASEDELTA"/>
</dbReference>
<dbReference type="SUPFAM" id="SSF47928">
    <property type="entry name" value="N-terminal domain of the delta subunit of the F1F0-ATP synthase"/>
    <property type="match status" value="1"/>
</dbReference>
<comment type="similarity">
    <text evidence="7">Belongs to the ATPase delta chain family.</text>
</comment>
<comment type="function">
    <text evidence="7">This protein is part of the stalk that links CF(0) to CF(1). It either transmits conformational changes from CF(0) to CF(1) or is implicated in proton conduction.</text>
</comment>
<reference evidence="8" key="1">
    <citation type="submission" date="2020-08" db="EMBL/GenBank/DDBJ databases">
        <title>Genome public.</title>
        <authorList>
            <person name="Liu C."/>
            <person name="Sun Q."/>
        </authorList>
    </citation>
    <scope>NUCLEOTIDE SEQUENCE</scope>
    <source>
        <strain evidence="8">BX12</strain>
    </source>
</reference>
<dbReference type="GO" id="GO:0005886">
    <property type="term" value="C:plasma membrane"/>
    <property type="evidence" value="ECO:0007669"/>
    <property type="project" value="UniProtKB-SubCell"/>
</dbReference>
<name>A0A923NLM7_9FIRM</name>
<keyword evidence="2 7" id="KW-0813">Transport</keyword>
<dbReference type="NCBIfam" id="TIGR01145">
    <property type="entry name" value="ATP_synt_delta"/>
    <property type="match status" value="1"/>
</dbReference>
<keyword evidence="5 7" id="KW-0472">Membrane</keyword>
<accession>A0A923NLM7</accession>
<dbReference type="RefSeq" id="WP_187303445.1">
    <property type="nucleotide sequence ID" value="NZ_CBCTON010000025.1"/>
</dbReference>
<dbReference type="InterPro" id="IPR026015">
    <property type="entry name" value="ATP_synth_OSCP/delta_N_sf"/>
</dbReference>
<comment type="subcellular location">
    <subcellularLocation>
        <location evidence="7">Cell membrane</location>
        <topology evidence="7">Peripheral membrane protein</topology>
    </subcellularLocation>
    <subcellularLocation>
        <location evidence="1">Membrane</location>
    </subcellularLocation>
</comment>
<organism evidence="8 9">
    <name type="scientific">Zhenpiania hominis</name>
    <dbReference type="NCBI Taxonomy" id="2763644"/>
    <lineage>
        <taxon>Bacteria</taxon>
        <taxon>Bacillati</taxon>
        <taxon>Bacillota</taxon>
        <taxon>Clostridia</taxon>
        <taxon>Peptostreptococcales</taxon>
        <taxon>Anaerovoracaceae</taxon>
        <taxon>Zhenpiania</taxon>
    </lineage>
</organism>
<comment type="caution">
    <text evidence="8">The sequence shown here is derived from an EMBL/GenBank/DDBJ whole genome shotgun (WGS) entry which is preliminary data.</text>
</comment>
<evidence type="ECO:0000256" key="4">
    <source>
        <dbReference type="ARBA" id="ARBA00023065"/>
    </source>
</evidence>
<dbReference type="EMBL" id="JACRYT010000012">
    <property type="protein sequence ID" value="MBC6680347.1"/>
    <property type="molecule type" value="Genomic_DNA"/>
</dbReference>
<keyword evidence="3 7" id="KW-0375">Hydrogen ion transport</keyword>
<dbReference type="HAMAP" id="MF_01416">
    <property type="entry name" value="ATP_synth_delta_bact"/>
    <property type="match status" value="1"/>
</dbReference>
<evidence type="ECO:0000256" key="2">
    <source>
        <dbReference type="ARBA" id="ARBA00022448"/>
    </source>
</evidence>
<evidence type="ECO:0000256" key="1">
    <source>
        <dbReference type="ARBA" id="ARBA00004370"/>
    </source>
</evidence>
<proteinExistence type="inferred from homology"/>
<sequence length="177" mass="20132">MAELTIATTYGSALFQAASEAGKEDLILEESEQVLEIFKQEPDFYDFFNYPGISAKEKKEVLKNVFEGRISRELLNLLYILIDKGRTYHFPKIVKAFKEFVNRKEGVAVGTIYSVQPLKPEQLAKFEEETSALLKENTKLENKLDPKLIGGVKILIDGRIIDASIRKRFEDLGSKII</sequence>
<keyword evidence="9" id="KW-1185">Reference proteome</keyword>
<dbReference type="AlphaFoldDB" id="A0A923NLM7"/>
<protein>
    <recommendedName>
        <fullName evidence="7">ATP synthase subunit delta</fullName>
    </recommendedName>
    <alternativeName>
        <fullName evidence="7">ATP synthase F(1) sector subunit delta</fullName>
    </alternativeName>
    <alternativeName>
        <fullName evidence="7">F-type ATPase subunit delta</fullName>
        <shortName evidence="7">F-ATPase subunit delta</shortName>
    </alternativeName>
</protein>
<keyword evidence="7" id="KW-0139">CF(1)</keyword>
<evidence type="ECO:0000313" key="8">
    <source>
        <dbReference type="EMBL" id="MBC6680347.1"/>
    </source>
</evidence>
<evidence type="ECO:0000256" key="5">
    <source>
        <dbReference type="ARBA" id="ARBA00023136"/>
    </source>
</evidence>
<dbReference type="GO" id="GO:0046933">
    <property type="term" value="F:proton-transporting ATP synthase activity, rotational mechanism"/>
    <property type="evidence" value="ECO:0007669"/>
    <property type="project" value="UniProtKB-UniRule"/>
</dbReference>
<keyword evidence="6 7" id="KW-0066">ATP synthesis</keyword>
<evidence type="ECO:0000313" key="9">
    <source>
        <dbReference type="Proteomes" id="UP000602647"/>
    </source>
</evidence>
<dbReference type="InterPro" id="IPR000711">
    <property type="entry name" value="ATPase_OSCP/dsu"/>
</dbReference>
<dbReference type="PANTHER" id="PTHR11910">
    <property type="entry name" value="ATP SYNTHASE DELTA CHAIN"/>
    <property type="match status" value="1"/>
</dbReference>
<dbReference type="GO" id="GO:0045259">
    <property type="term" value="C:proton-transporting ATP synthase complex"/>
    <property type="evidence" value="ECO:0007669"/>
    <property type="project" value="UniProtKB-KW"/>
</dbReference>
<evidence type="ECO:0000256" key="6">
    <source>
        <dbReference type="ARBA" id="ARBA00023310"/>
    </source>
</evidence>
<gene>
    <name evidence="7 8" type="primary">atpH</name>
    <name evidence="8" type="ORF">H9L42_11000</name>
</gene>
<evidence type="ECO:0000256" key="3">
    <source>
        <dbReference type="ARBA" id="ARBA00022781"/>
    </source>
</evidence>
<dbReference type="Gene3D" id="1.10.520.20">
    <property type="entry name" value="N-terminal domain of the delta subunit of the F1F0-ATP synthase"/>
    <property type="match status" value="1"/>
</dbReference>
<dbReference type="Pfam" id="PF00213">
    <property type="entry name" value="OSCP"/>
    <property type="match status" value="1"/>
</dbReference>
<evidence type="ECO:0000256" key="7">
    <source>
        <dbReference type="HAMAP-Rule" id="MF_01416"/>
    </source>
</evidence>
<keyword evidence="7" id="KW-1003">Cell membrane</keyword>
<dbReference type="Proteomes" id="UP000602647">
    <property type="component" value="Unassembled WGS sequence"/>
</dbReference>